<dbReference type="InterPro" id="IPR005758">
    <property type="entry name" value="UDP-N-AcMur_Ala_ligase_MurC"/>
</dbReference>
<dbReference type="Proteomes" id="UP001337580">
    <property type="component" value="Chromosome"/>
</dbReference>
<dbReference type="EMBL" id="AP027924">
    <property type="protein sequence ID" value="BED92124.1"/>
    <property type="molecule type" value="Genomic_DNA"/>
</dbReference>
<dbReference type="Gene3D" id="3.40.1190.10">
    <property type="entry name" value="Mur-like, catalytic domain"/>
    <property type="match status" value="1"/>
</dbReference>
<dbReference type="InterPro" id="IPR036615">
    <property type="entry name" value="Mur_ligase_C_dom_sf"/>
</dbReference>
<organism evidence="18">
    <name type="scientific">Candidatus Improbicoccus pseudotrichonymphae</name>
    <dbReference type="NCBI Taxonomy" id="3033792"/>
    <lineage>
        <taxon>Bacteria</taxon>
        <taxon>Bacillati</taxon>
        <taxon>Bacillota</taxon>
        <taxon>Clostridia</taxon>
        <taxon>Candidatus Improbicoccus</taxon>
    </lineage>
</organism>
<evidence type="ECO:0000256" key="14">
    <source>
        <dbReference type="HAMAP-Rule" id="MF_00046"/>
    </source>
</evidence>
<keyword evidence="12 14" id="KW-0961">Cell wall biogenesis/degradation</keyword>
<comment type="similarity">
    <text evidence="14">Belongs to the MurCDEF family.</text>
</comment>
<dbReference type="Gene3D" id="3.40.50.720">
    <property type="entry name" value="NAD(P)-binding Rossmann-like Domain"/>
    <property type="match status" value="1"/>
</dbReference>
<dbReference type="InterPro" id="IPR013221">
    <property type="entry name" value="Mur_ligase_cen"/>
</dbReference>
<dbReference type="Pfam" id="PF01225">
    <property type="entry name" value="Mur_ligase"/>
    <property type="match status" value="1"/>
</dbReference>
<keyword evidence="11 14" id="KW-0131">Cell cycle</keyword>
<keyword evidence="4 14" id="KW-0963">Cytoplasm</keyword>
<evidence type="ECO:0000256" key="13">
    <source>
        <dbReference type="ARBA" id="ARBA00047833"/>
    </source>
</evidence>
<keyword evidence="5 14" id="KW-0436">Ligase</keyword>
<dbReference type="Gene3D" id="3.90.190.20">
    <property type="entry name" value="Mur ligase, C-terminal domain"/>
    <property type="match status" value="1"/>
</dbReference>
<dbReference type="AlphaFoldDB" id="A0AA48I4U3"/>
<name>A0AA48I4U3_9FIRM</name>
<dbReference type="HAMAP" id="MF_00046">
    <property type="entry name" value="MurC"/>
    <property type="match status" value="1"/>
</dbReference>
<evidence type="ECO:0000256" key="5">
    <source>
        <dbReference type="ARBA" id="ARBA00022598"/>
    </source>
</evidence>
<dbReference type="InterPro" id="IPR050061">
    <property type="entry name" value="MurCDEF_pg_biosynth"/>
</dbReference>
<dbReference type="KEGG" id="ips:CfP315_0710"/>
<dbReference type="GO" id="GO:0005524">
    <property type="term" value="F:ATP binding"/>
    <property type="evidence" value="ECO:0007669"/>
    <property type="project" value="UniProtKB-UniRule"/>
</dbReference>
<evidence type="ECO:0000256" key="6">
    <source>
        <dbReference type="ARBA" id="ARBA00022618"/>
    </source>
</evidence>
<evidence type="ECO:0000256" key="11">
    <source>
        <dbReference type="ARBA" id="ARBA00023306"/>
    </source>
</evidence>
<reference evidence="18" key="1">
    <citation type="journal article" date="2023" name="ISME J.">
        <title>Emergence of putative energy parasites within Clostridia revealed by genome analysis of a novel endosymbiotic clade.</title>
        <authorList>
            <person name="Takahashi K."/>
            <person name="Kuwahara H."/>
            <person name="Horikawa Y."/>
            <person name="Izawa K."/>
            <person name="Kato D."/>
            <person name="Inagaki T."/>
            <person name="Yuki M."/>
            <person name="Ohkuma M."/>
            <person name="Hongoh Y."/>
        </authorList>
    </citation>
    <scope>NUCLEOTIDE SEQUENCE</scope>
    <source>
        <strain evidence="18">CfP3-15</strain>
    </source>
</reference>
<evidence type="ECO:0000256" key="2">
    <source>
        <dbReference type="ARBA" id="ARBA00004752"/>
    </source>
</evidence>
<evidence type="ECO:0000256" key="7">
    <source>
        <dbReference type="ARBA" id="ARBA00022741"/>
    </source>
</evidence>
<dbReference type="InterPro" id="IPR036565">
    <property type="entry name" value="Mur-like_cat_sf"/>
</dbReference>
<dbReference type="GO" id="GO:0071555">
    <property type="term" value="P:cell wall organization"/>
    <property type="evidence" value="ECO:0007669"/>
    <property type="project" value="UniProtKB-KW"/>
</dbReference>
<dbReference type="EC" id="6.3.2.8" evidence="3 14"/>
<gene>
    <name evidence="14" type="primary">murC</name>
    <name evidence="18" type="ORF">CfP315_0710</name>
</gene>
<comment type="pathway">
    <text evidence="2 14">Cell wall biogenesis; peptidoglycan biosynthesis.</text>
</comment>
<evidence type="ECO:0000256" key="3">
    <source>
        <dbReference type="ARBA" id="ARBA00012211"/>
    </source>
</evidence>
<evidence type="ECO:0000259" key="17">
    <source>
        <dbReference type="Pfam" id="PF08245"/>
    </source>
</evidence>
<dbReference type="GO" id="GO:0008360">
    <property type="term" value="P:regulation of cell shape"/>
    <property type="evidence" value="ECO:0007669"/>
    <property type="project" value="UniProtKB-KW"/>
</dbReference>
<dbReference type="Pfam" id="PF08245">
    <property type="entry name" value="Mur_ligase_M"/>
    <property type="match status" value="1"/>
</dbReference>
<protein>
    <recommendedName>
        <fullName evidence="3 14">UDP-N-acetylmuramate--L-alanine ligase</fullName>
        <ecNumber evidence="3 14">6.3.2.8</ecNumber>
    </recommendedName>
    <alternativeName>
        <fullName evidence="14">UDP-N-acetylmuramoyl-L-alanine synthetase</fullName>
    </alternativeName>
</protein>
<keyword evidence="8 14" id="KW-0067">ATP-binding</keyword>
<dbReference type="PANTHER" id="PTHR43445">
    <property type="entry name" value="UDP-N-ACETYLMURAMATE--L-ALANINE LIGASE-RELATED"/>
    <property type="match status" value="1"/>
</dbReference>
<dbReference type="SUPFAM" id="SSF51984">
    <property type="entry name" value="MurCD N-terminal domain"/>
    <property type="match status" value="1"/>
</dbReference>
<evidence type="ECO:0000256" key="9">
    <source>
        <dbReference type="ARBA" id="ARBA00022960"/>
    </source>
</evidence>
<sequence>MNIFENLNLSQKNVHFIGIGGAGMAPLASIIKERGFIVSGSDEKESYITDKLKDKGIEISIGHKGSNIGNADYVVYSAAVHDDNPEIRAAKEKNIITIKRSKFLGDFVNQFSKMVAVSGSHGKTTTSSMITEILINAGKDPTAIVGAENKINDRNHRNGNSEFAVCEACEFMDSFLDLEPYMGIILNIDDDHLDYFKDMETEKKSFKKFAKKCKKILVINSENYNALEITGEINIDKVFYGIKNNENFKDLNFYAQNEISDNNGFYEFDMVSEFSKKMVKTKLKIPGIHNISNALAASSACERLGVDIEISSRVLSDFVGVKRRFEKIGQVGNIKIIDDYAHHPTEIDALFNTISSMKFRESWIIFQPHTFSRTFLLMDDFVKSLSKFDNVIIADIFASREINVYEISAKTLGNKIKNCRFVGSLSEISRFVVPELKDNDLLLTVGAGNVDDCAHEILSNMLQVT</sequence>
<keyword evidence="10 14" id="KW-0573">Peptidoglycan synthesis</keyword>
<dbReference type="Pfam" id="PF02875">
    <property type="entry name" value="Mur_ligase_C"/>
    <property type="match status" value="1"/>
</dbReference>
<feature type="domain" description="Mur ligase C-terminal" evidence="16">
    <location>
        <begin position="323"/>
        <end position="448"/>
    </location>
</feature>
<feature type="domain" description="Mur ligase central" evidence="17">
    <location>
        <begin position="117"/>
        <end position="300"/>
    </location>
</feature>
<evidence type="ECO:0000256" key="1">
    <source>
        <dbReference type="ARBA" id="ARBA00004496"/>
    </source>
</evidence>
<evidence type="ECO:0000256" key="10">
    <source>
        <dbReference type="ARBA" id="ARBA00022984"/>
    </source>
</evidence>
<keyword evidence="7 14" id="KW-0547">Nucleotide-binding</keyword>
<dbReference type="NCBIfam" id="TIGR01082">
    <property type="entry name" value="murC"/>
    <property type="match status" value="1"/>
</dbReference>
<dbReference type="GO" id="GO:0005737">
    <property type="term" value="C:cytoplasm"/>
    <property type="evidence" value="ECO:0007669"/>
    <property type="project" value="UniProtKB-SubCell"/>
</dbReference>
<dbReference type="PANTHER" id="PTHR43445:SF3">
    <property type="entry name" value="UDP-N-ACETYLMURAMATE--L-ALANINE LIGASE"/>
    <property type="match status" value="1"/>
</dbReference>
<dbReference type="GO" id="GO:0009252">
    <property type="term" value="P:peptidoglycan biosynthetic process"/>
    <property type="evidence" value="ECO:0007669"/>
    <property type="project" value="UniProtKB-UniRule"/>
</dbReference>
<evidence type="ECO:0000256" key="4">
    <source>
        <dbReference type="ARBA" id="ARBA00022490"/>
    </source>
</evidence>
<dbReference type="GO" id="GO:0051301">
    <property type="term" value="P:cell division"/>
    <property type="evidence" value="ECO:0007669"/>
    <property type="project" value="UniProtKB-KW"/>
</dbReference>
<evidence type="ECO:0000313" key="18">
    <source>
        <dbReference type="EMBL" id="BED92124.1"/>
    </source>
</evidence>
<evidence type="ECO:0000256" key="8">
    <source>
        <dbReference type="ARBA" id="ARBA00022840"/>
    </source>
</evidence>
<feature type="binding site" evidence="14">
    <location>
        <begin position="119"/>
        <end position="125"/>
    </location>
    <ligand>
        <name>ATP</name>
        <dbReference type="ChEBI" id="CHEBI:30616"/>
    </ligand>
</feature>
<evidence type="ECO:0000256" key="12">
    <source>
        <dbReference type="ARBA" id="ARBA00023316"/>
    </source>
</evidence>
<dbReference type="InterPro" id="IPR004101">
    <property type="entry name" value="Mur_ligase_C"/>
</dbReference>
<dbReference type="SUPFAM" id="SSF53623">
    <property type="entry name" value="MurD-like peptide ligases, catalytic domain"/>
    <property type="match status" value="1"/>
</dbReference>
<comment type="catalytic activity">
    <reaction evidence="13 14">
        <text>UDP-N-acetyl-alpha-D-muramate + L-alanine + ATP = UDP-N-acetyl-alpha-D-muramoyl-L-alanine + ADP + phosphate + H(+)</text>
        <dbReference type="Rhea" id="RHEA:23372"/>
        <dbReference type="ChEBI" id="CHEBI:15378"/>
        <dbReference type="ChEBI" id="CHEBI:30616"/>
        <dbReference type="ChEBI" id="CHEBI:43474"/>
        <dbReference type="ChEBI" id="CHEBI:57972"/>
        <dbReference type="ChEBI" id="CHEBI:70757"/>
        <dbReference type="ChEBI" id="CHEBI:83898"/>
        <dbReference type="ChEBI" id="CHEBI:456216"/>
        <dbReference type="EC" id="6.3.2.8"/>
    </reaction>
</comment>
<accession>A0AA48I4U3</accession>
<proteinExistence type="inferred from homology"/>
<comment type="function">
    <text evidence="14">Cell wall formation.</text>
</comment>
<dbReference type="InterPro" id="IPR000713">
    <property type="entry name" value="Mur_ligase_N"/>
</dbReference>
<keyword evidence="6 14" id="KW-0132">Cell division</keyword>
<dbReference type="SUPFAM" id="SSF53244">
    <property type="entry name" value="MurD-like peptide ligases, peptide-binding domain"/>
    <property type="match status" value="1"/>
</dbReference>
<comment type="subcellular location">
    <subcellularLocation>
        <location evidence="1 14">Cytoplasm</location>
    </subcellularLocation>
</comment>
<evidence type="ECO:0000259" key="15">
    <source>
        <dbReference type="Pfam" id="PF01225"/>
    </source>
</evidence>
<dbReference type="GO" id="GO:0008763">
    <property type="term" value="F:UDP-N-acetylmuramate-L-alanine ligase activity"/>
    <property type="evidence" value="ECO:0007669"/>
    <property type="project" value="UniProtKB-UniRule"/>
</dbReference>
<evidence type="ECO:0000259" key="16">
    <source>
        <dbReference type="Pfam" id="PF02875"/>
    </source>
</evidence>
<keyword evidence="9 14" id="KW-0133">Cell shape</keyword>
<feature type="domain" description="Mur ligase N-terminal catalytic" evidence="15">
    <location>
        <begin position="14"/>
        <end position="111"/>
    </location>
</feature>